<comment type="caution">
    <text evidence="3">The sequence shown here is derived from an EMBL/GenBank/DDBJ whole genome shotgun (WGS) entry which is preliminary data.</text>
</comment>
<dbReference type="Proteomes" id="UP001233172">
    <property type="component" value="Unassembled WGS sequence"/>
</dbReference>
<feature type="chain" id="PRO_5042138859" evidence="2">
    <location>
        <begin position="18"/>
        <end position="367"/>
    </location>
</feature>
<proteinExistence type="predicted"/>
<evidence type="ECO:0000256" key="2">
    <source>
        <dbReference type="SAM" id="SignalP"/>
    </source>
</evidence>
<keyword evidence="2" id="KW-0732">Signal</keyword>
<dbReference type="AlphaFoldDB" id="A0AAD8BVC3"/>
<dbReference type="EMBL" id="JASAOG010000030">
    <property type="protein sequence ID" value="KAK0061351.1"/>
    <property type="molecule type" value="Genomic_DNA"/>
</dbReference>
<organism evidence="3 4">
    <name type="scientific">Biomphalaria pfeifferi</name>
    <name type="common">Bloodfluke planorb</name>
    <name type="synonym">Freshwater snail</name>
    <dbReference type="NCBI Taxonomy" id="112525"/>
    <lineage>
        <taxon>Eukaryota</taxon>
        <taxon>Metazoa</taxon>
        <taxon>Spiralia</taxon>
        <taxon>Lophotrochozoa</taxon>
        <taxon>Mollusca</taxon>
        <taxon>Gastropoda</taxon>
        <taxon>Heterobranchia</taxon>
        <taxon>Euthyneura</taxon>
        <taxon>Panpulmonata</taxon>
        <taxon>Hygrophila</taxon>
        <taxon>Lymnaeoidea</taxon>
        <taxon>Planorbidae</taxon>
        <taxon>Biomphalaria</taxon>
    </lineage>
</organism>
<gene>
    <name evidence="3" type="ORF">Bpfe_009157</name>
</gene>
<protein>
    <submittedName>
        <fullName evidence="3">Cerebral peptide 1</fullName>
    </submittedName>
</protein>
<evidence type="ECO:0000256" key="1">
    <source>
        <dbReference type="SAM" id="MobiDB-lite"/>
    </source>
</evidence>
<evidence type="ECO:0000313" key="3">
    <source>
        <dbReference type="EMBL" id="KAK0061351.1"/>
    </source>
</evidence>
<feature type="compositionally biased region" description="Basic and acidic residues" evidence="1">
    <location>
        <begin position="77"/>
        <end position="105"/>
    </location>
</feature>
<feature type="signal peptide" evidence="2">
    <location>
        <begin position="1"/>
        <end position="17"/>
    </location>
</feature>
<feature type="compositionally biased region" description="Basic and acidic residues" evidence="1">
    <location>
        <begin position="115"/>
        <end position="124"/>
    </location>
</feature>
<accession>A0AAD8BVC3</accession>
<name>A0AAD8BVC3_BIOPF</name>
<feature type="region of interest" description="Disordered" evidence="1">
    <location>
        <begin position="34"/>
        <end position="136"/>
    </location>
</feature>
<feature type="compositionally biased region" description="Acidic residues" evidence="1">
    <location>
        <begin position="125"/>
        <end position="135"/>
    </location>
</feature>
<keyword evidence="4" id="KW-1185">Reference proteome</keyword>
<feature type="region of interest" description="Disordered" evidence="1">
    <location>
        <begin position="149"/>
        <end position="170"/>
    </location>
</feature>
<feature type="compositionally biased region" description="Basic and acidic residues" evidence="1">
    <location>
        <begin position="34"/>
        <end position="62"/>
    </location>
</feature>
<reference evidence="3" key="1">
    <citation type="journal article" date="2023" name="PLoS Negl. Trop. Dis.">
        <title>A genome sequence for Biomphalaria pfeifferi, the major vector snail for the human-infecting parasite Schistosoma mansoni.</title>
        <authorList>
            <person name="Bu L."/>
            <person name="Lu L."/>
            <person name="Laidemitt M.R."/>
            <person name="Zhang S.M."/>
            <person name="Mutuku M."/>
            <person name="Mkoji G."/>
            <person name="Steinauer M."/>
            <person name="Loker E.S."/>
        </authorList>
    </citation>
    <scope>NUCLEOTIDE SEQUENCE</scope>
    <source>
        <strain evidence="3">KasaAsao</strain>
    </source>
</reference>
<sequence length="367" mass="41979">MRIILAVALCVLPIVLAGDYSKIWAELEAELKEKMSEVDQEGRGGWGEHKGWGDKRQEKDDNKEDESSDWGVKQHKGWGEQKSRGWGEEKRKDSEEEHASEKETSKSWGQHKSKGWGDNKKQVADDSEEEKEDNEVVVGWGKKKFGGWGEHKSKGWGKEEKKESDDDEENFNEKIREQYLEFKEYLRLKALKANEEKEAKAEILKQMEKVQMKKWLAEKLNLVSAEFEEQKMSFVFNLTEHFLGLCQGESDPRLVLERLATGYFAVPEETIPTTNGSGMPFDNQMGDGIGFFNGSFPQMLNDPIFRQRKLETFAAMEAKERVKHVLKGYVHIMCTAAEHLTSFVELVETQIVACKQGLATCNFPISG</sequence>
<evidence type="ECO:0000313" key="4">
    <source>
        <dbReference type="Proteomes" id="UP001233172"/>
    </source>
</evidence>
<reference evidence="3" key="2">
    <citation type="submission" date="2023-04" db="EMBL/GenBank/DDBJ databases">
        <authorList>
            <person name="Bu L."/>
            <person name="Lu L."/>
            <person name="Laidemitt M.R."/>
            <person name="Zhang S.M."/>
            <person name="Mutuku M."/>
            <person name="Mkoji G."/>
            <person name="Steinauer M."/>
            <person name="Loker E.S."/>
        </authorList>
    </citation>
    <scope>NUCLEOTIDE SEQUENCE</scope>
    <source>
        <strain evidence="3">KasaAsao</strain>
        <tissue evidence="3">Whole Snail</tissue>
    </source>
</reference>
<feature type="compositionally biased region" description="Basic and acidic residues" evidence="1">
    <location>
        <begin position="149"/>
        <end position="164"/>
    </location>
</feature>